<gene>
    <name evidence="1" type="ORF">G2W53_025024</name>
</gene>
<comment type="caution">
    <text evidence="1">The sequence shown here is derived from an EMBL/GenBank/DDBJ whole genome shotgun (WGS) entry which is preliminary data.</text>
</comment>
<evidence type="ECO:0000313" key="1">
    <source>
        <dbReference type="EMBL" id="KAF7819569.1"/>
    </source>
</evidence>
<keyword evidence="2" id="KW-1185">Reference proteome</keyword>
<protein>
    <submittedName>
        <fullName evidence="1">Uncharacterized protein</fullName>
    </submittedName>
</protein>
<name>A0A834TL93_9FABA</name>
<organism evidence="1 2">
    <name type="scientific">Senna tora</name>
    <dbReference type="NCBI Taxonomy" id="362788"/>
    <lineage>
        <taxon>Eukaryota</taxon>
        <taxon>Viridiplantae</taxon>
        <taxon>Streptophyta</taxon>
        <taxon>Embryophyta</taxon>
        <taxon>Tracheophyta</taxon>
        <taxon>Spermatophyta</taxon>
        <taxon>Magnoliopsida</taxon>
        <taxon>eudicotyledons</taxon>
        <taxon>Gunneridae</taxon>
        <taxon>Pentapetalae</taxon>
        <taxon>rosids</taxon>
        <taxon>fabids</taxon>
        <taxon>Fabales</taxon>
        <taxon>Fabaceae</taxon>
        <taxon>Caesalpinioideae</taxon>
        <taxon>Cassia clade</taxon>
        <taxon>Senna</taxon>
    </lineage>
</organism>
<accession>A0A834TL93</accession>
<proteinExistence type="predicted"/>
<dbReference type="Proteomes" id="UP000634136">
    <property type="component" value="Unassembled WGS sequence"/>
</dbReference>
<reference evidence="1" key="1">
    <citation type="submission" date="2020-09" db="EMBL/GenBank/DDBJ databases">
        <title>Genome-Enabled Discovery of Anthraquinone Biosynthesis in Senna tora.</title>
        <authorList>
            <person name="Kang S.-H."/>
            <person name="Pandey R.P."/>
            <person name="Lee C.-M."/>
            <person name="Sim J.-S."/>
            <person name="Jeong J.-T."/>
            <person name="Choi B.-S."/>
            <person name="Jung M."/>
            <person name="Ginzburg D."/>
            <person name="Zhao K."/>
            <person name="Won S.Y."/>
            <person name="Oh T.-J."/>
            <person name="Yu Y."/>
            <person name="Kim N.-H."/>
            <person name="Lee O.R."/>
            <person name="Lee T.-H."/>
            <person name="Bashyal P."/>
            <person name="Kim T.-S."/>
            <person name="Lee W.-H."/>
            <person name="Kawkins C."/>
            <person name="Kim C.-K."/>
            <person name="Kim J.S."/>
            <person name="Ahn B.O."/>
            <person name="Rhee S.Y."/>
            <person name="Sohng J.K."/>
        </authorList>
    </citation>
    <scope>NUCLEOTIDE SEQUENCE</scope>
    <source>
        <tissue evidence="1">Leaf</tissue>
    </source>
</reference>
<dbReference type="EMBL" id="JAAIUW010000008">
    <property type="protein sequence ID" value="KAF7819569.1"/>
    <property type="molecule type" value="Genomic_DNA"/>
</dbReference>
<sequence length="21" mass="2404">MGGRRDARDNDWIWGNRGDGV</sequence>
<dbReference type="AlphaFoldDB" id="A0A834TL93"/>
<evidence type="ECO:0000313" key="2">
    <source>
        <dbReference type="Proteomes" id="UP000634136"/>
    </source>
</evidence>